<feature type="transmembrane region" description="Helical" evidence="1">
    <location>
        <begin position="7"/>
        <end position="24"/>
    </location>
</feature>
<keyword evidence="1" id="KW-0812">Transmembrane</keyword>
<evidence type="ECO:0000313" key="2">
    <source>
        <dbReference type="EMBL" id="MFC4211168.1"/>
    </source>
</evidence>
<accession>A0ABV8PAK3</accession>
<dbReference type="Proteomes" id="UP001595789">
    <property type="component" value="Unassembled WGS sequence"/>
</dbReference>
<dbReference type="Pfam" id="PF13687">
    <property type="entry name" value="DUF4153"/>
    <property type="match status" value="1"/>
</dbReference>
<comment type="caution">
    <text evidence="2">The sequence shown here is derived from an EMBL/GenBank/DDBJ whole genome shotgun (WGS) entry which is preliminary data.</text>
</comment>
<feature type="transmembrane region" description="Helical" evidence="1">
    <location>
        <begin position="138"/>
        <end position="159"/>
    </location>
</feature>
<evidence type="ECO:0000256" key="1">
    <source>
        <dbReference type="SAM" id="Phobius"/>
    </source>
</evidence>
<dbReference type="InterPro" id="IPR025291">
    <property type="entry name" value="DUF4153"/>
</dbReference>
<feature type="transmembrane region" description="Helical" evidence="1">
    <location>
        <begin position="62"/>
        <end position="91"/>
    </location>
</feature>
<name>A0ABV8PAK3_9SPHI</name>
<feature type="transmembrane region" description="Helical" evidence="1">
    <location>
        <begin position="372"/>
        <end position="392"/>
    </location>
</feature>
<feature type="transmembrane region" description="Helical" evidence="1">
    <location>
        <begin position="194"/>
        <end position="212"/>
    </location>
</feature>
<protein>
    <submittedName>
        <fullName evidence="2">DUF4173 domain-containing protein</fullName>
    </submittedName>
</protein>
<organism evidence="2 3">
    <name type="scientific">Pedobacter lithocola</name>
    <dbReference type="NCBI Taxonomy" id="1908239"/>
    <lineage>
        <taxon>Bacteria</taxon>
        <taxon>Pseudomonadati</taxon>
        <taxon>Bacteroidota</taxon>
        <taxon>Sphingobacteriia</taxon>
        <taxon>Sphingobacteriales</taxon>
        <taxon>Sphingobacteriaceae</taxon>
        <taxon>Pedobacter</taxon>
    </lineage>
</organism>
<feature type="transmembrane region" description="Helical" evidence="1">
    <location>
        <begin position="404"/>
        <end position="424"/>
    </location>
</feature>
<proteinExistence type="predicted"/>
<dbReference type="RefSeq" id="WP_378983859.1">
    <property type="nucleotide sequence ID" value="NZ_JBHSBW010000007.1"/>
</dbReference>
<evidence type="ECO:0000313" key="3">
    <source>
        <dbReference type="Proteomes" id="UP001595789"/>
    </source>
</evidence>
<gene>
    <name evidence="2" type="ORF">ACFOWA_08255</name>
</gene>
<feature type="transmembrane region" description="Helical" evidence="1">
    <location>
        <begin position="97"/>
        <end position="118"/>
    </location>
</feature>
<feature type="transmembrane region" description="Helical" evidence="1">
    <location>
        <begin position="335"/>
        <end position="356"/>
    </location>
</feature>
<feature type="transmembrane region" description="Helical" evidence="1">
    <location>
        <begin position="30"/>
        <end position="50"/>
    </location>
</feature>
<keyword evidence="3" id="KW-1185">Reference proteome</keyword>
<reference evidence="3" key="1">
    <citation type="journal article" date="2019" name="Int. J. Syst. Evol. Microbiol.">
        <title>The Global Catalogue of Microorganisms (GCM) 10K type strain sequencing project: providing services to taxonomists for standard genome sequencing and annotation.</title>
        <authorList>
            <consortium name="The Broad Institute Genomics Platform"/>
            <consortium name="The Broad Institute Genome Sequencing Center for Infectious Disease"/>
            <person name="Wu L."/>
            <person name="Ma J."/>
        </authorList>
    </citation>
    <scope>NUCLEOTIDE SEQUENCE [LARGE SCALE GENOMIC DNA]</scope>
    <source>
        <strain evidence="3">CCM 8691</strain>
    </source>
</reference>
<keyword evidence="1" id="KW-0472">Membrane</keyword>
<sequence length="523" mass="60107">MKNKSNLLLLSALLGGLLFSFLFWKERLALNLLIYSVYILIITYVNPDIIKSQKFKIYGATHLLAAFLVLINNSDLSLVSYYISLLLFIGYSHNQKIRTVFTSFGAAILQMVTVPLNAIKTLAEVKIGNFNFKPVFKLVKYVFIPLVIVTIFTCLYSAANSVFAHYAETILTSISELIENTIGLLFKDLSALRFIHFCLGLLVTSGLVIAFFDKSLQNAESNCKEQLLRVRKNAKYKSIWRELLSTFSFSLLDKKLALKTEYITALISFIALNILLLLLNSIDIVTIWFGYKPSGNFSADLHDGTNALIFSIAMAMGIIIYFFRGNLNFYSKSKTLRFLAFVWMLQNLILIVSVFIRDGYYIEFYGLTYKRIGVIIFAILCIIGLTTVYLKVSKQKTLFYLLKVNGNIWFALLLAFSVVNWDVFIAKYNLSQQTKISLDAGYLLTLSDKTLPILEKNREKLHFTEGTDINDRTYAKPETAEFYQHQLDMRISFFKERYKKVSWLSWNLQDWKTAEYFNIPNKN</sequence>
<dbReference type="EMBL" id="JBHSBW010000007">
    <property type="protein sequence ID" value="MFC4211168.1"/>
    <property type="molecule type" value="Genomic_DNA"/>
</dbReference>
<feature type="transmembrane region" description="Helical" evidence="1">
    <location>
        <begin position="304"/>
        <end position="323"/>
    </location>
</feature>
<keyword evidence="1" id="KW-1133">Transmembrane helix</keyword>
<feature type="transmembrane region" description="Helical" evidence="1">
    <location>
        <begin position="262"/>
        <end position="289"/>
    </location>
</feature>